<dbReference type="GO" id="GO:0003723">
    <property type="term" value="F:RNA binding"/>
    <property type="evidence" value="ECO:0007669"/>
    <property type="project" value="UniProtKB-UniRule"/>
</dbReference>
<dbReference type="GO" id="GO:0022627">
    <property type="term" value="C:cytosolic small ribosomal subunit"/>
    <property type="evidence" value="ECO:0007669"/>
    <property type="project" value="TreeGrafter"/>
</dbReference>
<evidence type="ECO:0000256" key="6">
    <source>
        <dbReference type="PROSITE-ProRule" id="PRU00118"/>
    </source>
</evidence>
<gene>
    <name evidence="9" type="primary">RPS3A</name>
    <name evidence="9" type="ORF">SNAT2548_LOCUS18454</name>
</gene>
<dbReference type="CDD" id="cd02413">
    <property type="entry name" value="KH-II_40S_S3"/>
    <property type="match status" value="1"/>
</dbReference>
<dbReference type="GO" id="GO:0005634">
    <property type="term" value="C:nucleus"/>
    <property type="evidence" value="ECO:0007669"/>
    <property type="project" value="TreeGrafter"/>
</dbReference>
<dbReference type="InterPro" id="IPR004044">
    <property type="entry name" value="KH_dom_type_2"/>
</dbReference>
<evidence type="ECO:0000313" key="9">
    <source>
        <dbReference type="EMBL" id="CAE7350579.1"/>
    </source>
</evidence>
<name>A0A812P8X3_9DINO</name>
<comment type="caution">
    <text evidence="9">The sequence shown here is derived from an EMBL/GenBank/DDBJ whole genome shotgun (WGS) entry which is preliminary data.</text>
</comment>
<evidence type="ECO:0000256" key="2">
    <source>
        <dbReference type="ARBA" id="ARBA00022884"/>
    </source>
</evidence>
<comment type="similarity">
    <text evidence="1">Belongs to the universal ribosomal protein uS3 family.</text>
</comment>
<dbReference type="GO" id="GO:0006412">
    <property type="term" value="P:translation"/>
    <property type="evidence" value="ECO:0007669"/>
    <property type="project" value="InterPro"/>
</dbReference>
<sequence>MSSAQVSKKRKFVADGVFNAELNEFLARTLGEDGYAGVEVRVTPIRTEIIIRATRTREVLGEKGRRIRELTALVQKRFGFPENSVELFAERVENRASCAMAQCESLRFKLIGGLAVRRACYGVLRFIMENGAKGVEVIISGKLRAQRAKAMKFRQGYLISTGEPKRHYISEAVRHVQMRQGTIGIKVKIMMSHDPEGKMGPKMQLPDNVIVHEPKEEAPPMMPAEDQGYGEGGYDNQGY</sequence>
<dbReference type="FunFam" id="3.30.1140.32:FF:000004">
    <property type="entry name" value="40S ribosomal protein S3"/>
    <property type="match status" value="1"/>
</dbReference>
<dbReference type="PROSITE" id="PS50823">
    <property type="entry name" value="KH_TYPE_2"/>
    <property type="match status" value="1"/>
</dbReference>
<dbReference type="OrthoDB" id="10248446at2759"/>
<accession>A0A812P8X3</accession>
<dbReference type="PANTHER" id="PTHR11760:SF32">
    <property type="entry name" value="SMALL RIBOSOMAL SUBUNIT PROTEIN US3"/>
    <property type="match status" value="1"/>
</dbReference>
<proteinExistence type="inferred from homology"/>
<dbReference type="EMBL" id="CAJNDS010002146">
    <property type="protein sequence ID" value="CAE7350579.1"/>
    <property type="molecule type" value="Genomic_DNA"/>
</dbReference>
<feature type="region of interest" description="Disordered" evidence="7">
    <location>
        <begin position="218"/>
        <end position="239"/>
    </location>
</feature>
<dbReference type="Gene3D" id="3.30.300.20">
    <property type="match status" value="1"/>
</dbReference>
<dbReference type="NCBIfam" id="TIGR01008">
    <property type="entry name" value="uS3_euk_arch"/>
    <property type="match status" value="1"/>
</dbReference>
<organism evidence="9 10">
    <name type="scientific">Symbiodinium natans</name>
    <dbReference type="NCBI Taxonomy" id="878477"/>
    <lineage>
        <taxon>Eukaryota</taxon>
        <taxon>Sar</taxon>
        <taxon>Alveolata</taxon>
        <taxon>Dinophyceae</taxon>
        <taxon>Suessiales</taxon>
        <taxon>Symbiodiniaceae</taxon>
        <taxon>Symbiodinium</taxon>
    </lineage>
</organism>
<dbReference type="PANTHER" id="PTHR11760">
    <property type="entry name" value="30S/40S RIBOSOMAL PROTEIN S3"/>
    <property type="match status" value="1"/>
</dbReference>
<reference evidence="9" key="1">
    <citation type="submission" date="2021-02" db="EMBL/GenBank/DDBJ databases">
        <authorList>
            <person name="Dougan E. K."/>
            <person name="Rhodes N."/>
            <person name="Thang M."/>
            <person name="Chan C."/>
        </authorList>
    </citation>
    <scope>NUCLEOTIDE SEQUENCE</scope>
</reference>
<evidence type="ECO:0000256" key="7">
    <source>
        <dbReference type="SAM" id="MobiDB-lite"/>
    </source>
</evidence>
<dbReference type="AlphaFoldDB" id="A0A812P8X3"/>
<dbReference type="SUPFAM" id="SSF54814">
    <property type="entry name" value="Prokaryotic type KH domain (KH-domain type II)"/>
    <property type="match status" value="1"/>
</dbReference>
<protein>
    <recommendedName>
        <fullName evidence="5">40S ribosomal protein S3</fullName>
    </recommendedName>
</protein>
<evidence type="ECO:0000256" key="1">
    <source>
        <dbReference type="ARBA" id="ARBA00010761"/>
    </source>
</evidence>
<dbReference type="InterPro" id="IPR001351">
    <property type="entry name" value="Ribosomal_uS3_C"/>
</dbReference>
<keyword evidence="10" id="KW-1185">Reference proteome</keyword>
<evidence type="ECO:0000256" key="4">
    <source>
        <dbReference type="ARBA" id="ARBA00023274"/>
    </source>
</evidence>
<keyword evidence="3" id="KW-0689">Ribosomal protein</keyword>
<dbReference type="InterPro" id="IPR036419">
    <property type="entry name" value="Ribosomal_S3_C_sf"/>
</dbReference>
<dbReference type="SUPFAM" id="SSF54821">
    <property type="entry name" value="Ribosomal protein S3 C-terminal domain"/>
    <property type="match status" value="1"/>
</dbReference>
<keyword evidence="2 6" id="KW-0694">RNA-binding</keyword>
<keyword evidence="4" id="KW-0687">Ribonucleoprotein</keyword>
<evidence type="ECO:0000313" key="10">
    <source>
        <dbReference type="Proteomes" id="UP000604046"/>
    </source>
</evidence>
<dbReference type="InterPro" id="IPR057258">
    <property type="entry name" value="Ribosomal_uS3"/>
</dbReference>
<dbReference type="Pfam" id="PF07650">
    <property type="entry name" value="KH_2"/>
    <property type="match status" value="1"/>
</dbReference>
<dbReference type="InterPro" id="IPR009019">
    <property type="entry name" value="KH_sf_prok-type"/>
</dbReference>
<feature type="compositionally biased region" description="Gly residues" evidence="7">
    <location>
        <begin position="229"/>
        <end position="239"/>
    </location>
</feature>
<dbReference type="InterPro" id="IPR015946">
    <property type="entry name" value="KH_dom-like_a/b"/>
</dbReference>
<dbReference type="NCBIfam" id="NF003219">
    <property type="entry name" value="PRK04191.1"/>
    <property type="match status" value="1"/>
</dbReference>
<evidence type="ECO:0000259" key="8">
    <source>
        <dbReference type="PROSITE" id="PS50823"/>
    </source>
</evidence>
<evidence type="ECO:0000256" key="3">
    <source>
        <dbReference type="ARBA" id="ARBA00022980"/>
    </source>
</evidence>
<dbReference type="GO" id="GO:0003735">
    <property type="term" value="F:structural constituent of ribosome"/>
    <property type="evidence" value="ECO:0007669"/>
    <property type="project" value="InterPro"/>
</dbReference>
<dbReference type="InterPro" id="IPR005703">
    <property type="entry name" value="Ribosomal_uS3_euk/arc"/>
</dbReference>
<dbReference type="FunFam" id="3.30.300.20:FF:000006">
    <property type="entry name" value="40S ribosomal protein S3"/>
    <property type="match status" value="1"/>
</dbReference>
<dbReference type="Proteomes" id="UP000604046">
    <property type="component" value="Unassembled WGS sequence"/>
</dbReference>
<dbReference type="Pfam" id="PF00189">
    <property type="entry name" value="Ribosomal_S3_C"/>
    <property type="match status" value="1"/>
</dbReference>
<evidence type="ECO:0000256" key="5">
    <source>
        <dbReference type="ARBA" id="ARBA00035408"/>
    </source>
</evidence>
<feature type="domain" description="KH type-2" evidence="8">
    <location>
        <begin position="22"/>
        <end position="93"/>
    </location>
</feature>
<dbReference type="Gene3D" id="3.30.1140.32">
    <property type="entry name" value="Ribosomal protein S3, C-terminal domain"/>
    <property type="match status" value="1"/>
</dbReference>